<dbReference type="EMBL" id="JAHZIK010000001">
    <property type="protein sequence ID" value="MBW7452432.1"/>
    <property type="molecule type" value="Genomic_DNA"/>
</dbReference>
<evidence type="ECO:0000313" key="3">
    <source>
        <dbReference type="Proteomes" id="UP001519887"/>
    </source>
</evidence>
<evidence type="ECO:0000313" key="2">
    <source>
        <dbReference type="EMBL" id="MBW7452432.1"/>
    </source>
</evidence>
<dbReference type="Pfam" id="PF04865">
    <property type="entry name" value="Baseplate_J"/>
    <property type="match status" value="1"/>
</dbReference>
<keyword evidence="3" id="KW-1185">Reference proteome</keyword>
<dbReference type="PANTHER" id="PTHR37829">
    <property type="entry name" value="PHAGE-LIKE ELEMENT PBSX PROTEIN XKDT"/>
    <property type="match status" value="1"/>
</dbReference>
<evidence type="ECO:0000259" key="1">
    <source>
        <dbReference type="Pfam" id="PF04865"/>
    </source>
</evidence>
<dbReference type="RefSeq" id="WP_210045123.1">
    <property type="nucleotide sequence ID" value="NZ_JBHLVU010000013.1"/>
</dbReference>
<comment type="caution">
    <text evidence="2">The sequence shown here is derived from an EMBL/GenBank/DDBJ whole genome shotgun (WGS) entry which is preliminary data.</text>
</comment>
<dbReference type="Proteomes" id="UP001519887">
    <property type="component" value="Unassembled WGS sequence"/>
</dbReference>
<dbReference type="InterPro" id="IPR052399">
    <property type="entry name" value="Phage_Baseplate_Assmbl_Protein"/>
</dbReference>
<dbReference type="InterPro" id="IPR006949">
    <property type="entry name" value="Barrel_Baseplate_J-like"/>
</dbReference>
<proteinExistence type="predicted"/>
<organism evidence="2 3">
    <name type="scientific">Paenibacillus sepulcri</name>
    <dbReference type="NCBI Taxonomy" id="359917"/>
    <lineage>
        <taxon>Bacteria</taxon>
        <taxon>Bacillati</taxon>
        <taxon>Bacillota</taxon>
        <taxon>Bacilli</taxon>
        <taxon>Bacillales</taxon>
        <taxon>Paenibacillaceae</taxon>
        <taxon>Paenibacillus</taxon>
    </lineage>
</organism>
<accession>A0ABS7BV11</accession>
<sequence>MLDSTGFKRQRFEDIFASMELKTKEVFGETTNTAEDSPIGLLLRIEAWALAMLWQDAEQVYNNGYINTAIGNNLDRLGPYVGVTRITEQYATGAVTLTGTPGYIVPAGFRVAAGDVYFETDTDIPIGLGGTATVTVTAVNPGQTGNVAAGMIVDIVNPNADVTRVTNPAEIRGGREKETDEEFRDRFEQSVSTGGSGTVDSIRGILLGVAGVRAAVVIENITNATDSAGRPPKSFEAYVLGGSAVDIGAAIFSKKAAGIESYGSESVTVLDLAGNAHEVHFSFAETVTVSIKVTVTKNSSYPADGAAQLKTALIKYIGGEDADGQLYSGLTMGADVVLSRMIATALTIPGVDDAAVELSLDGGSSWFAHNIVTGPQEVAQTAADQITVVVAT</sequence>
<name>A0ABS7BV11_9BACL</name>
<dbReference type="PANTHER" id="PTHR37829:SF3">
    <property type="entry name" value="PROTEIN JAYE-RELATED"/>
    <property type="match status" value="1"/>
</dbReference>
<feature type="domain" description="Baseplate protein J-like barrel" evidence="1">
    <location>
        <begin position="95"/>
        <end position="174"/>
    </location>
</feature>
<protein>
    <submittedName>
        <fullName evidence="2">Baseplate J/gp47 family protein</fullName>
    </submittedName>
</protein>
<reference evidence="2 3" key="1">
    <citation type="submission" date="2021-07" db="EMBL/GenBank/DDBJ databases">
        <title>Paenibacillus radiodurans sp. nov., isolated from the southeastern edge of Tengger Desert.</title>
        <authorList>
            <person name="Zhang G."/>
        </authorList>
    </citation>
    <scope>NUCLEOTIDE SEQUENCE [LARGE SCALE GENOMIC DNA]</scope>
    <source>
        <strain evidence="2 3">CCM 7311</strain>
    </source>
</reference>
<gene>
    <name evidence="2" type="ORF">K0U00_00060</name>
</gene>